<dbReference type="STRING" id="354630.SAMN05421821_114164"/>
<evidence type="ECO:0000313" key="2">
    <source>
        <dbReference type="EMBL" id="MBB6111882.1"/>
    </source>
</evidence>
<sequence length="172" mass="19762">MISKPSPEEYSPFAAGYVSLVPDAHVIELLERSMESSYQRLSKLTNEQASYAYAPGKWTVKQVLGHMIDTERTFAYRALVFSRNHIELPGFDQDIYVNNTDFNAQSIQDLASEFKATRLSNIYMVRGFSEEQLLRTGIASDHLFSVRAFVYMMAGHELHHLQSFKEKYHISN</sequence>
<reference evidence="4 5" key="1">
    <citation type="submission" date="2020-08" db="EMBL/GenBank/DDBJ databases">
        <title>Genomic Encyclopedia of Type Strains, Phase IV (KMG-V): Genome sequencing to study the core and pangenomes of soil and plant-associated prokaryotes.</title>
        <authorList>
            <person name="Whitman W."/>
        </authorList>
    </citation>
    <scope>NUCLEOTIDE SEQUENCE [LARGE SCALE GENOMIC DNA]</scope>
    <source>
        <strain evidence="2 4">ANJLi2</strain>
        <strain evidence="3 5">MP601</strain>
    </source>
</reference>
<comment type="caution">
    <text evidence="3">The sequence shown here is derived from an EMBL/GenBank/DDBJ whole genome shotgun (WGS) entry which is preliminary data.</text>
</comment>
<dbReference type="Proteomes" id="UP000548326">
    <property type="component" value="Unassembled WGS sequence"/>
</dbReference>
<gene>
    <name evidence="3" type="ORF">HDF22_003471</name>
    <name evidence="2" type="ORF">HDF23_004654</name>
</gene>
<dbReference type="Proteomes" id="UP000541583">
    <property type="component" value="Unassembled WGS sequence"/>
</dbReference>
<dbReference type="InterPro" id="IPR034660">
    <property type="entry name" value="DinB/YfiT-like"/>
</dbReference>
<accession>A0A1N7ELV5</accession>
<evidence type="ECO:0000313" key="4">
    <source>
        <dbReference type="Proteomes" id="UP000541583"/>
    </source>
</evidence>
<dbReference type="SUPFAM" id="SSF109854">
    <property type="entry name" value="DinB/YfiT-like putative metalloenzymes"/>
    <property type="match status" value="1"/>
</dbReference>
<evidence type="ECO:0000313" key="3">
    <source>
        <dbReference type="EMBL" id="MBB6129345.1"/>
    </source>
</evidence>
<keyword evidence="4" id="KW-1185">Reference proteome</keyword>
<dbReference type="Pfam" id="PF12867">
    <property type="entry name" value="DinB_2"/>
    <property type="match status" value="1"/>
</dbReference>
<proteinExistence type="predicted"/>
<dbReference type="RefSeq" id="WP_076376702.1">
    <property type="nucleotide sequence ID" value="NZ_FTMG01000014.1"/>
</dbReference>
<dbReference type="OrthoDB" id="9793216at2"/>
<protein>
    <submittedName>
        <fullName evidence="2 3">Damage-inducible protein DinB</fullName>
    </submittedName>
</protein>
<dbReference type="AlphaFoldDB" id="A0A1N7ELV5"/>
<evidence type="ECO:0000259" key="1">
    <source>
        <dbReference type="Pfam" id="PF12867"/>
    </source>
</evidence>
<feature type="domain" description="DinB-like" evidence="1">
    <location>
        <begin position="30"/>
        <end position="162"/>
    </location>
</feature>
<dbReference type="Gene3D" id="1.20.120.450">
    <property type="entry name" value="dinb family like domain"/>
    <property type="match status" value="1"/>
</dbReference>
<name>A0A1N7ELV5_9SPHI</name>
<organism evidence="3 5">
    <name type="scientific">Mucilaginibacter lappiensis</name>
    <dbReference type="NCBI Taxonomy" id="354630"/>
    <lineage>
        <taxon>Bacteria</taxon>
        <taxon>Pseudomonadati</taxon>
        <taxon>Bacteroidota</taxon>
        <taxon>Sphingobacteriia</taxon>
        <taxon>Sphingobacteriales</taxon>
        <taxon>Sphingobacteriaceae</taxon>
        <taxon>Mucilaginibacter</taxon>
    </lineage>
</organism>
<evidence type="ECO:0000313" key="5">
    <source>
        <dbReference type="Proteomes" id="UP000548326"/>
    </source>
</evidence>
<dbReference type="EMBL" id="JACHCA010000009">
    <property type="protein sequence ID" value="MBB6129345.1"/>
    <property type="molecule type" value="Genomic_DNA"/>
</dbReference>
<dbReference type="InterPro" id="IPR024775">
    <property type="entry name" value="DinB-like"/>
</dbReference>
<dbReference type="EMBL" id="JACHCB010000014">
    <property type="protein sequence ID" value="MBB6111882.1"/>
    <property type="molecule type" value="Genomic_DNA"/>
</dbReference>